<protein>
    <submittedName>
        <fullName evidence="2">Protein kinase domain-containing protein ppk32</fullName>
    </submittedName>
</protein>
<dbReference type="Gene3D" id="1.10.510.10">
    <property type="entry name" value="Transferase(Phosphotransferase) domain 1"/>
    <property type="match status" value="1"/>
</dbReference>
<dbReference type="InterPro" id="IPR000719">
    <property type="entry name" value="Prot_kinase_dom"/>
</dbReference>
<organism evidence="2 3">
    <name type="scientific">Polyrhizophydium stewartii</name>
    <dbReference type="NCBI Taxonomy" id="2732419"/>
    <lineage>
        <taxon>Eukaryota</taxon>
        <taxon>Fungi</taxon>
        <taxon>Fungi incertae sedis</taxon>
        <taxon>Chytridiomycota</taxon>
        <taxon>Chytridiomycota incertae sedis</taxon>
        <taxon>Chytridiomycetes</taxon>
        <taxon>Rhizophydiales</taxon>
        <taxon>Rhizophydiales incertae sedis</taxon>
        <taxon>Polyrhizophydium</taxon>
    </lineage>
</organism>
<reference evidence="2 3" key="1">
    <citation type="submission" date="2023-09" db="EMBL/GenBank/DDBJ databases">
        <title>Pangenome analysis of Batrachochytrium dendrobatidis and related Chytrids.</title>
        <authorList>
            <person name="Yacoub M.N."/>
            <person name="Stajich J.E."/>
            <person name="James T.Y."/>
        </authorList>
    </citation>
    <scope>NUCLEOTIDE SEQUENCE [LARGE SCALE GENOMIC DNA]</scope>
    <source>
        <strain evidence="2 3">JEL0888</strain>
    </source>
</reference>
<dbReference type="Pfam" id="PF00069">
    <property type="entry name" value="Pkinase"/>
    <property type="match status" value="1"/>
</dbReference>
<dbReference type="CDD" id="cd14011">
    <property type="entry name" value="PK_SCY1_like"/>
    <property type="match status" value="1"/>
</dbReference>
<dbReference type="SUPFAM" id="SSF48371">
    <property type="entry name" value="ARM repeat"/>
    <property type="match status" value="1"/>
</dbReference>
<keyword evidence="2" id="KW-0808">Transferase</keyword>
<feature type="domain" description="Protein kinase" evidence="1">
    <location>
        <begin position="1"/>
        <end position="303"/>
    </location>
</feature>
<dbReference type="PROSITE" id="PS50011">
    <property type="entry name" value="PROTEIN_KINASE_DOM"/>
    <property type="match status" value="1"/>
</dbReference>
<comment type="caution">
    <text evidence="2">The sequence shown here is derived from an EMBL/GenBank/DDBJ whole genome shotgun (WGS) entry which is preliminary data.</text>
</comment>
<proteinExistence type="predicted"/>
<dbReference type="PANTHER" id="PTHR12984:SF6">
    <property type="entry name" value="SCY1-LIKE PROTEIN 2"/>
    <property type="match status" value="1"/>
</dbReference>
<sequence>MGNALATQFDVQEQSRLWQVRKAVAKSSGKTCAVWSFDRAEVERRNPHARQSHIKNEMSIVSELLKREVQTLTKLRHPSILQVQEQLQELRTMLAFATEPLMDTLSNALAFTQSHRSGLQPIYELDTLEIQKGLKQVAGGLMFLHSANIVHLNLCPDAILINPKGDWKIAGFQHAVSNPAVSARQADIVVEGALNPAHQPASCTPNLSFVAPEVVLDGVCTTASDVWSLGVLIYSLFNSGQPLFECHGNQYTYRERANGMLMIGVLELRNVPAELEAITASMLPMSPRSRITLEQFQSSHYFENVLMNTLEGTIDTKLLLALLTSLGKRKYVESLIQKPEIEKAKFLKALPALLPRFPDKIVQRKMLPLLLDELRSIGVVSLGSVMTDWCEDAEFAQNYATGGKAPFVLPCVFWIIERSSGEALQMAIRALRPLFLVMDPPQCALLLLSKTDLLANKFPGEASTDIVPFVVRCLESPHPVLQEAGVKSIVQLLGRVDGNTVRTLVLPKLEHTFQTTPHVATKVNCLIALHGIVKILDKHDVAERVLPLL</sequence>
<gene>
    <name evidence="2" type="primary">ppk32</name>
    <name evidence="2" type="ORF">HK105_209442</name>
</gene>
<dbReference type="EMBL" id="JADGIZ020000172">
    <property type="protein sequence ID" value="KAL2911102.1"/>
    <property type="molecule type" value="Genomic_DNA"/>
</dbReference>
<evidence type="ECO:0000259" key="1">
    <source>
        <dbReference type="PROSITE" id="PS50011"/>
    </source>
</evidence>
<dbReference type="InterPro" id="IPR011009">
    <property type="entry name" value="Kinase-like_dom_sf"/>
</dbReference>
<dbReference type="Proteomes" id="UP001527925">
    <property type="component" value="Unassembled WGS sequence"/>
</dbReference>
<keyword evidence="2" id="KW-0418">Kinase</keyword>
<keyword evidence="3" id="KW-1185">Reference proteome</keyword>
<dbReference type="InterPro" id="IPR051177">
    <property type="entry name" value="CIK-Related_Protein"/>
</dbReference>
<evidence type="ECO:0000313" key="2">
    <source>
        <dbReference type="EMBL" id="KAL2911102.1"/>
    </source>
</evidence>
<dbReference type="Gene3D" id="3.30.200.20">
    <property type="entry name" value="Phosphorylase Kinase, domain 1"/>
    <property type="match status" value="1"/>
</dbReference>
<accession>A0ABR4MV05</accession>
<dbReference type="InterPro" id="IPR016024">
    <property type="entry name" value="ARM-type_fold"/>
</dbReference>
<name>A0ABR4MV05_9FUNG</name>
<feature type="non-terminal residue" evidence="2">
    <location>
        <position position="549"/>
    </location>
</feature>
<evidence type="ECO:0000313" key="3">
    <source>
        <dbReference type="Proteomes" id="UP001527925"/>
    </source>
</evidence>
<dbReference type="Gene3D" id="1.25.10.10">
    <property type="entry name" value="Leucine-rich Repeat Variant"/>
    <property type="match status" value="1"/>
</dbReference>
<dbReference type="SUPFAM" id="SSF56112">
    <property type="entry name" value="Protein kinase-like (PK-like)"/>
    <property type="match status" value="1"/>
</dbReference>
<dbReference type="PANTHER" id="PTHR12984">
    <property type="entry name" value="SCY1-RELATED S/T PROTEIN KINASE-LIKE"/>
    <property type="match status" value="1"/>
</dbReference>
<dbReference type="GO" id="GO:0016301">
    <property type="term" value="F:kinase activity"/>
    <property type="evidence" value="ECO:0007669"/>
    <property type="project" value="UniProtKB-KW"/>
</dbReference>
<dbReference type="InterPro" id="IPR011989">
    <property type="entry name" value="ARM-like"/>
</dbReference>